<keyword evidence="2" id="KW-0472">Membrane</keyword>
<dbReference type="PANTHER" id="PTHR30487">
    <property type="entry name" value="TYPE 4 PREPILIN-LIKE PROTEINS LEADER PEPTIDE-PROCESSING ENZYME"/>
    <property type="match status" value="1"/>
</dbReference>
<protein>
    <submittedName>
        <fullName evidence="4">Flp pilus assembly protein protease CpaA</fullName>
    </submittedName>
</protein>
<evidence type="ECO:0000313" key="5">
    <source>
        <dbReference type="Proteomes" id="UP000252707"/>
    </source>
</evidence>
<dbReference type="OrthoDB" id="5600918at2"/>
<feature type="transmembrane region" description="Helical" evidence="2">
    <location>
        <begin position="32"/>
        <end position="53"/>
    </location>
</feature>
<accession>A0A369C9G8</accession>
<proteinExistence type="inferred from homology"/>
<feature type="transmembrane region" description="Helical" evidence="2">
    <location>
        <begin position="6"/>
        <end position="25"/>
    </location>
</feature>
<dbReference type="PANTHER" id="PTHR30487:SF0">
    <property type="entry name" value="PREPILIN LEADER PEPTIDASE_N-METHYLTRANSFERASE-RELATED"/>
    <property type="match status" value="1"/>
</dbReference>
<evidence type="ECO:0000256" key="2">
    <source>
        <dbReference type="SAM" id="Phobius"/>
    </source>
</evidence>
<dbReference type="GO" id="GO:0005886">
    <property type="term" value="C:plasma membrane"/>
    <property type="evidence" value="ECO:0007669"/>
    <property type="project" value="TreeGrafter"/>
</dbReference>
<evidence type="ECO:0000259" key="3">
    <source>
        <dbReference type="Pfam" id="PF01478"/>
    </source>
</evidence>
<dbReference type="Pfam" id="PF01478">
    <property type="entry name" value="Peptidase_A24"/>
    <property type="match status" value="1"/>
</dbReference>
<gene>
    <name evidence="4" type="ORF">DFQ59_1067</name>
</gene>
<dbReference type="InterPro" id="IPR000045">
    <property type="entry name" value="Prepilin_IV_endopep_pep"/>
</dbReference>
<keyword evidence="2" id="KW-1133">Transmembrane helix</keyword>
<dbReference type="GO" id="GO:0006465">
    <property type="term" value="P:signal peptide processing"/>
    <property type="evidence" value="ECO:0007669"/>
    <property type="project" value="TreeGrafter"/>
</dbReference>
<keyword evidence="5" id="KW-1185">Reference proteome</keyword>
<sequence length="143" mass="14881">MTGHGIVLAVLTAWALLAALLDLRYRRLPNPLTLGGAVIALGWLAITGEALAGPHWREAVVSGAVAFGFTLPAYLGGAMAAGDVKLCTAMGLMGGYTVTLWAFLLGGLVAGVLAIVLLRVGRDRRVPYGTAMAVGFMAALWFR</sequence>
<evidence type="ECO:0000313" key="4">
    <source>
        <dbReference type="EMBL" id="RCX29775.1"/>
    </source>
</evidence>
<dbReference type="Proteomes" id="UP000252707">
    <property type="component" value="Unassembled WGS sequence"/>
</dbReference>
<organism evidence="4 5">
    <name type="scientific">Thioalbus denitrificans</name>
    <dbReference type="NCBI Taxonomy" id="547122"/>
    <lineage>
        <taxon>Bacteria</taxon>
        <taxon>Pseudomonadati</taxon>
        <taxon>Pseudomonadota</taxon>
        <taxon>Gammaproteobacteria</taxon>
        <taxon>Chromatiales</taxon>
        <taxon>Ectothiorhodospiraceae</taxon>
        <taxon>Thioalbus</taxon>
    </lineage>
</organism>
<reference evidence="4 5" key="1">
    <citation type="submission" date="2018-07" db="EMBL/GenBank/DDBJ databases">
        <title>Genomic Encyclopedia of Type Strains, Phase IV (KMG-IV): sequencing the most valuable type-strain genomes for metagenomic binning, comparative biology and taxonomic classification.</title>
        <authorList>
            <person name="Goeker M."/>
        </authorList>
    </citation>
    <scope>NUCLEOTIDE SEQUENCE [LARGE SCALE GENOMIC DNA]</scope>
    <source>
        <strain evidence="4 5">DSM 26407</strain>
    </source>
</reference>
<feature type="transmembrane region" description="Helical" evidence="2">
    <location>
        <begin position="126"/>
        <end position="142"/>
    </location>
</feature>
<dbReference type="RefSeq" id="WP_114279998.1">
    <property type="nucleotide sequence ID" value="NZ_QPJY01000006.1"/>
</dbReference>
<name>A0A369C9G8_9GAMM</name>
<feature type="transmembrane region" description="Helical" evidence="2">
    <location>
        <begin position="59"/>
        <end position="81"/>
    </location>
</feature>
<dbReference type="Gene3D" id="1.20.120.1220">
    <property type="match status" value="1"/>
</dbReference>
<dbReference type="GO" id="GO:0004190">
    <property type="term" value="F:aspartic-type endopeptidase activity"/>
    <property type="evidence" value="ECO:0007669"/>
    <property type="project" value="InterPro"/>
</dbReference>
<keyword evidence="2" id="KW-0812">Transmembrane</keyword>
<comment type="similarity">
    <text evidence="1">Belongs to the peptidase A24 family.</text>
</comment>
<dbReference type="EMBL" id="QPJY01000006">
    <property type="protein sequence ID" value="RCX29775.1"/>
    <property type="molecule type" value="Genomic_DNA"/>
</dbReference>
<evidence type="ECO:0000256" key="1">
    <source>
        <dbReference type="ARBA" id="ARBA00005801"/>
    </source>
</evidence>
<keyword evidence="4" id="KW-0378">Hydrolase</keyword>
<feature type="domain" description="Prepilin type IV endopeptidase peptidase" evidence="3">
    <location>
        <begin position="10"/>
        <end position="115"/>
    </location>
</feature>
<dbReference type="InterPro" id="IPR050882">
    <property type="entry name" value="Prepilin_peptidase/N-MTase"/>
</dbReference>
<comment type="caution">
    <text evidence="4">The sequence shown here is derived from an EMBL/GenBank/DDBJ whole genome shotgun (WGS) entry which is preliminary data.</text>
</comment>
<keyword evidence="4" id="KW-0645">Protease</keyword>
<feature type="transmembrane region" description="Helical" evidence="2">
    <location>
        <begin position="93"/>
        <end position="120"/>
    </location>
</feature>
<dbReference type="AlphaFoldDB" id="A0A369C9G8"/>